<organism evidence="2 3">
    <name type="scientific">Pontiella sulfatireligans</name>
    <dbReference type="NCBI Taxonomy" id="2750658"/>
    <lineage>
        <taxon>Bacteria</taxon>
        <taxon>Pseudomonadati</taxon>
        <taxon>Kiritimatiellota</taxon>
        <taxon>Kiritimatiellia</taxon>
        <taxon>Kiritimatiellales</taxon>
        <taxon>Pontiellaceae</taxon>
        <taxon>Pontiella</taxon>
    </lineage>
</organism>
<dbReference type="InterPro" id="IPR013830">
    <property type="entry name" value="SGNH_hydro"/>
</dbReference>
<reference evidence="2 3" key="1">
    <citation type="submission" date="2019-04" db="EMBL/GenBank/DDBJ databases">
        <authorList>
            <person name="Van Vliet M D."/>
        </authorList>
    </citation>
    <scope>NUCLEOTIDE SEQUENCE [LARGE SCALE GENOMIC DNA]</scope>
    <source>
        <strain evidence="2 3">F21</strain>
    </source>
</reference>
<evidence type="ECO:0000313" key="2">
    <source>
        <dbReference type="EMBL" id="VGO20389.1"/>
    </source>
</evidence>
<sequence>MKRIQMLVAASLVLFLSAESRSEQSKMLKVVLVGDSTTIGNLPREVNPDGLFLEGMIEVLAEAEGLPPLEVVNTGKGGETAKRLLASGHYDKAIAGIPDVDYIFVRLGINDWFRCDDFQADFPVQMKAVLDRLRADHPDAQLILATICRFMPEDACEEVNALIAKIAVQEKLDLFDLYTPYNRFLRENGVNSLNVRQIELAKVPEKYHAWLKSYTQFRKGWGGREDAFVVKFDGIELDPVLGKVKGWYYDRHPNTAGYNLIANETVKYLAPILRERAKK</sequence>
<dbReference type="PANTHER" id="PTHR30383">
    <property type="entry name" value="THIOESTERASE 1/PROTEASE 1/LYSOPHOSPHOLIPASE L1"/>
    <property type="match status" value="1"/>
</dbReference>
<gene>
    <name evidence="2" type="ORF">SCARR_02452</name>
</gene>
<dbReference type="RefSeq" id="WP_136061809.1">
    <property type="nucleotide sequence ID" value="NZ_CAAHFH010000001.1"/>
</dbReference>
<keyword evidence="3" id="KW-1185">Reference proteome</keyword>
<dbReference type="AlphaFoldDB" id="A0A6C2UKA0"/>
<dbReference type="SUPFAM" id="SSF52266">
    <property type="entry name" value="SGNH hydrolase"/>
    <property type="match status" value="1"/>
</dbReference>
<evidence type="ECO:0000313" key="3">
    <source>
        <dbReference type="Proteomes" id="UP000346198"/>
    </source>
</evidence>
<proteinExistence type="predicted"/>
<evidence type="ECO:0000259" key="1">
    <source>
        <dbReference type="Pfam" id="PF13472"/>
    </source>
</evidence>
<dbReference type="PANTHER" id="PTHR30383:SF5">
    <property type="entry name" value="SGNH HYDROLASE-TYPE ESTERASE DOMAIN-CONTAINING PROTEIN"/>
    <property type="match status" value="1"/>
</dbReference>
<accession>A0A6C2UKA0</accession>
<dbReference type="Gene3D" id="3.40.50.1110">
    <property type="entry name" value="SGNH hydrolase"/>
    <property type="match status" value="1"/>
</dbReference>
<dbReference type="InterPro" id="IPR051532">
    <property type="entry name" value="Ester_Hydrolysis_Enzymes"/>
</dbReference>
<dbReference type="Proteomes" id="UP000346198">
    <property type="component" value="Unassembled WGS sequence"/>
</dbReference>
<dbReference type="CDD" id="cd00229">
    <property type="entry name" value="SGNH_hydrolase"/>
    <property type="match status" value="1"/>
</dbReference>
<dbReference type="EMBL" id="CAAHFH010000001">
    <property type="protein sequence ID" value="VGO20389.1"/>
    <property type="molecule type" value="Genomic_DNA"/>
</dbReference>
<name>A0A6C2UKA0_9BACT</name>
<dbReference type="GO" id="GO:0004622">
    <property type="term" value="F:phosphatidylcholine lysophospholipase activity"/>
    <property type="evidence" value="ECO:0007669"/>
    <property type="project" value="TreeGrafter"/>
</dbReference>
<dbReference type="Pfam" id="PF13472">
    <property type="entry name" value="Lipase_GDSL_2"/>
    <property type="match status" value="1"/>
</dbReference>
<feature type="domain" description="SGNH hydrolase-type esterase" evidence="1">
    <location>
        <begin position="33"/>
        <end position="258"/>
    </location>
</feature>
<protein>
    <recommendedName>
        <fullName evidence="1">SGNH hydrolase-type esterase domain-containing protein</fullName>
    </recommendedName>
</protein>
<dbReference type="InterPro" id="IPR036514">
    <property type="entry name" value="SGNH_hydro_sf"/>
</dbReference>